<dbReference type="SUPFAM" id="SSF64167">
    <property type="entry name" value="SurE-like"/>
    <property type="match status" value="1"/>
</dbReference>
<keyword evidence="3 4" id="KW-0378">Hydrolase</keyword>
<dbReference type="PANTHER" id="PTHR30457:SF0">
    <property type="entry name" value="PHOSPHATASE, PUTATIVE (AFU_ORTHOLOGUE AFUA_4G01070)-RELATED"/>
    <property type="match status" value="1"/>
</dbReference>
<name>A0A1I0NHN9_9EURY</name>
<dbReference type="EMBL" id="FOIS01000002">
    <property type="protein sequence ID" value="SEW00686.1"/>
    <property type="molecule type" value="Genomic_DNA"/>
</dbReference>
<evidence type="ECO:0000256" key="1">
    <source>
        <dbReference type="ARBA" id="ARBA00011062"/>
    </source>
</evidence>
<dbReference type="Proteomes" id="UP000183275">
    <property type="component" value="Unassembled WGS sequence"/>
</dbReference>
<dbReference type="GO" id="GO:0000166">
    <property type="term" value="F:nucleotide binding"/>
    <property type="evidence" value="ECO:0007669"/>
    <property type="project" value="UniProtKB-KW"/>
</dbReference>
<feature type="compositionally biased region" description="Low complexity" evidence="5">
    <location>
        <begin position="51"/>
        <end position="64"/>
    </location>
</feature>
<comment type="function">
    <text evidence="4">Nucleotidase that shows phosphatase activity on nucleoside 5'-monophosphates.</text>
</comment>
<comment type="catalytic activity">
    <reaction evidence="4">
        <text>a ribonucleoside 5'-phosphate + H2O = a ribonucleoside + phosphate</text>
        <dbReference type="Rhea" id="RHEA:12484"/>
        <dbReference type="ChEBI" id="CHEBI:15377"/>
        <dbReference type="ChEBI" id="CHEBI:18254"/>
        <dbReference type="ChEBI" id="CHEBI:43474"/>
        <dbReference type="ChEBI" id="CHEBI:58043"/>
        <dbReference type="EC" id="3.1.3.5"/>
    </reaction>
</comment>
<feature type="domain" description="Survival protein SurE-like phosphatase/nucleotidase" evidence="6">
    <location>
        <begin position="11"/>
        <end position="220"/>
    </location>
</feature>
<reference evidence="8" key="1">
    <citation type="submission" date="2016-10" db="EMBL/GenBank/DDBJ databases">
        <authorList>
            <person name="Varghese N."/>
        </authorList>
    </citation>
    <scope>NUCLEOTIDE SEQUENCE [LARGE SCALE GENOMIC DNA]</scope>
    <source>
        <strain evidence="8">CGMCC 1.12284</strain>
    </source>
</reference>
<dbReference type="Gene3D" id="3.40.1210.10">
    <property type="entry name" value="Survival protein SurE-like phosphatase/nucleotidase"/>
    <property type="match status" value="1"/>
</dbReference>
<dbReference type="PANTHER" id="PTHR30457">
    <property type="entry name" value="5'-NUCLEOTIDASE SURE"/>
    <property type="match status" value="1"/>
</dbReference>
<dbReference type="InterPro" id="IPR002828">
    <property type="entry name" value="SurE-like_Pase/nucleotidase"/>
</dbReference>
<evidence type="ECO:0000256" key="2">
    <source>
        <dbReference type="ARBA" id="ARBA00022723"/>
    </source>
</evidence>
<protein>
    <recommendedName>
        <fullName evidence="4">5'-nucleotidase SurE</fullName>
        <ecNumber evidence="4">3.1.3.5</ecNumber>
    </recommendedName>
    <alternativeName>
        <fullName evidence="4">Nucleoside 5'-monophosphate phosphohydrolase</fullName>
    </alternativeName>
</protein>
<dbReference type="InterPro" id="IPR030048">
    <property type="entry name" value="SurE"/>
</dbReference>
<dbReference type="EC" id="3.1.3.5" evidence="4"/>
<evidence type="ECO:0000259" key="6">
    <source>
        <dbReference type="Pfam" id="PF01975"/>
    </source>
</evidence>
<keyword evidence="4" id="KW-0963">Cytoplasm</keyword>
<dbReference type="eggNOG" id="arCOG02303">
    <property type="taxonomic scope" value="Archaea"/>
</dbReference>
<feature type="region of interest" description="Disordered" evidence="5">
    <location>
        <begin position="51"/>
        <end position="71"/>
    </location>
</feature>
<evidence type="ECO:0000256" key="5">
    <source>
        <dbReference type="SAM" id="MobiDB-lite"/>
    </source>
</evidence>
<keyword evidence="8" id="KW-1185">Reference proteome</keyword>
<feature type="binding site" evidence="4">
    <location>
        <position position="47"/>
    </location>
    <ligand>
        <name>a divalent metal cation</name>
        <dbReference type="ChEBI" id="CHEBI:60240"/>
    </ligand>
</feature>
<comment type="similarity">
    <text evidence="1 4">Belongs to the SurE nucleotidase family.</text>
</comment>
<accession>A0A1I0NHN9</accession>
<evidence type="ECO:0000313" key="7">
    <source>
        <dbReference type="EMBL" id="SEW00686.1"/>
    </source>
</evidence>
<feature type="binding site" evidence="4">
    <location>
        <position position="17"/>
    </location>
    <ligand>
        <name>a divalent metal cation</name>
        <dbReference type="ChEBI" id="CHEBI:60240"/>
    </ligand>
</feature>
<dbReference type="GO" id="GO:0008253">
    <property type="term" value="F:5'-nucleotidase activity"/>
    <property type="evidence" value="ECO:0007669"/>
    <property type="project" value="UniProtKB-UniRule"/>
</dbReference>
<gene>
    <name evidence="4" type="primary">surE</name>
    <name evidence="7" type="ORF">SAMN05216285_1723</name>
</gene>
<feature type="binding site" evidence="4">
    <location>
        <position position="16"/>
    </location>
    <ligand>
        <name>a divalent metal cation</name>
        <dbReference type="ChEBI" id="CHEBI:60240"/>
    </ligand>
</feature>
<organism evidence="7 8">
    <name type="scientific">Natrinema salifodinae</name>
    <dbReference type="NCBI Taxonomy" id="1202768"/>
    <lineage>
        <taxon>Archaea</taxon>
        <taxon>Methanobacteriati</taxon>
        <taxon>Methanobacteriota</taxon>
        <taxon>Stenosarchaea group</taxon>
        <taxon>Halobacteria</taxon>
        <taxon>Halobacteriales</taxon>
        <taxon>Natrialbaceae</taxon>
        <taxon>Natrinema</taxon>
    </lineage>
</organism>
<dbReference type="NCBIfam" id="TIGR00087">
    <property type="entry name" value="surE"/>
    <property type="match status" value="1"/>
</dbReference>
<keyword evidence="2 4" id="KW-0479">Metal-binding</keyword>
<comment type="cofactor">
    <cofactor evidence="4">
        <name>a divalent metal cation</name>
        <dbReference type="ChEBI" id="CHEBI:60240"/>
    </cofactor>
    <text evidence="4">Binds 1 divalent metal cation per subunit.</text>
</comment>
<dbReference type="InterPro" id="IPR036523">
    <property type="entry name" value="SurE-like_sf"/>
</dbReference>
<dbReference type="HAMAP" id="MF_00060">
    <property type="entry name" value="SurE"/>
    <property type="match status" value="1"/>
</dbReference>
<evidence type="ECO:0000256" key="3">
    <source>
        <dbReference type="ARBA" id="ARBA00022801"/>
    </source>
</evidence>
<dbReference type="AlphaFoldDB" id="A0A1I0NHN9"/>
<dbReference type="GO" id="GO:0046872">
    <property type="term" value="F:metal ion binding"/>
    <property type="evidence" value="ECO:0007669"/>
    <property type="project" value="UniProtKB-UniRule"/>
</dbReference>
<sequence>MDLDSDSDPHILLTNDDGIDAPGIRALADALSTVGTVTVVAPDRNRSAVGRSLSYGRTSSSSDGADGDGSDDELAVSLADSAFTVPVPHAEHDLGYAVDGTPCDCAIVGVNALEPAPDIVVSGCNAGANLGAYVFSRSGTVSAAMEAAFLGTPSIAVSMDTLGYDTELEPAAFERAGEIVAALVERAPGTGLFDRVDYLNVNVPRPDREPDGVAITRPTRVYEMDATFENGRFRLTNRLWQQMANRDIPDPDDTDRHALLEEQVSISPLRVPYEVVDTEPVRAVVEGALQ</sequence>
<keyword evidence="4" id="KW-0547">Nucleotide-binding</keyword>
<feature type="binding site" evidence="4">
    <location>
        <position position="125"/>
    </location>
    <ligand>
        <name>a divalent metal cation</name>
        <dbReference type="ChEBI" id="CHEBI:60240"/>
    </ligand>
</feature>
<dbReference type="STRING" id="1202768.SAMN05216285_1723"/>
<proteinExistence type="inferred from homology"/>
<dbReference type="Pfam" id="PF01975">
    <property type="entry name" value="SurE"/>
    <property type="match status" value="1"/>
</dbReference>
<evidence type="ECO:0000256" key="4">
    <source>
        <dbReference type="HAMAP-Rule" id="MF_00060"/>
    </source>
</evidence>
<evidence type="ECO:0000313" key="8">
    <source>
        <dbReference type="Proteomes" id="UP000183275"/>
    </source>
</evidence>
<dbReference type="GO" id="GO:0005737">
    <property type="term" value="C:cytoplasm"/>
    <property type="evidence" value="ECO:0007669"/>
    <property type="project" value="UniProtKB-SubCell"/>
</dbReference>
<comment type="subcellular location">
    <subcellularLocation>
        <location evidence="4">Cytoplasm</location>
    </subcellularLocation>
</comment>